<dbReference type="PANTHER" id="PTHR37558:SF1">
    <property type="entry name" value="HTH CENPB-TYPE DOMAIN-CONTAINING PROTEIN"/>
    <property type="match status" value="1"/>
</dbReference>
<proteinExistence type="predicted"/>
<reference evidence="1" key="2">
    <citation type="journal article" date="2023" name="Microbiol Resour">
        <title>Decontamination and Annotation of the Draft Genome Sequence of the Oomycete Lagenidium giganteum ARSEF 373.</title>
        <authorList>
            <person name="Morgan W.R."/>
            <person name="Tartar A."/>
        </authorList>
    </citation>
    <scope>NUCLEOTIDE SEQUENCE</scope>
    <source>
        <strain evidence="1">ARSEF 373</strain>
    </source>
</reference>
<dbReference type="PANTHER" id="PTHR37558">
    <property type="entry name" value="HTH CENPB-TYPE DOMAIN-CONTAINING PROTEIN"/>
    <property type="match status" value="1"/>
</dbReference>
<sequence length="259" mass="29588">GLLTVNQVTKTMSGTRKKGFRFRPAHDIILLKEAIREMPWTAPHGQTAATWYQVSIGVTTSIGRCGGSDIVDHTTRKRRFDTLVATFKREELLSHRASGTEEEYSEREQLLTDVVSLLQEYAHEKTMVTAAEERKRTERDSATTEVLAAAMNTLKRPRSDSDIRNFKSPRKSVRPASARIVDILEQQMSAKIDSTDLQRKRLELDERHIALEEQRLTMDREKHLADVEEKRAQTRAYHAQTQLMLQLLSAMNANNKKAT</sequence>
<dbReference type="Proteomes" id="UP001146120">
    <property type="component" value="Unassembled WGS sequence"/>
</dbReference>
<gene>
    <name evidence="1" type="ORF">N0F65_003911</name>
</gene>
<evidence type="ECO:0000313" key="2">
    <source>
        <dbReference type="Proteomes" id="UP001146120"/>
    </source>
</evidence>
<keyword evidence="2" id="KW-1185">Reference proteome</keyword>
<feature type="non-terminal residue" evidence="1">
    <location>
        <position position="1"/>
    </location>
</feature>
<dbReference type="EMBL" id="DAKRPA010000022">
    <property type="protein sequence ID" value="DBA03191.1"/>
    <property type="molecule type" value="Genomic_DNA"/>
</dbReference>
<organism evidence="1 2">
    <name type="scientific">Lagenidium giganteum</name>
    <dbReference type="NCBI Taxonomy" id="4803"/>
    <lineage>
        <taxon>Eukaryota</taxon>
        <taxon>Sar</taxon>
        <taxon>Stramenopiles</taxon>
        <taxon>Oomycota</taxon>
        <taxon>Peronosporomycetes</taxon>
        <taxon>Pythiales</taxon>
        <taxon>Pythiaceae</taxon>
    </lineage>
</organism>
<evidence type="ECO:0000313" key="1">
    <source>
        <dbReference type="EMBL" id="DBA03191.1"/>
    </source>
</evidence>
<reference evidence="1" key="1">
    <citation type="submission" date="2022-11" db="EMBL/GenBank/DDBJ databases">
        <authorList>
            <person name="Morgan W.R."/>
            <person name="Tartar A."/>
        </authorList>
    </citation>
    <scope>NUCLEOTIDE SEQUENCE</scope>
    <source>
        <strain evidence="1">ARSEF 373</strain>
    </source>
</reference>
<dbReference type="AlphaFoldDB" id="A0AAV2Z756"/>
<protein>
    <submittedName>
        <fullName evidence="1">Uncharacterized protein</fullName>
    </submittedName>
</protein>
<accession>A0AAV2Z756</accession>
<name>A0AAV2Z756_9STRA</name>
<comment type="caution">
    <text evidence="1">The sequence shown here is derived from an EMBL/GenBank/DDBJ whole genome shotgun (WGS) entry which is preliminary data.</text>
</comment>